<sequence length="156" mass="17059">MRITPPYPVRRAPPRPGRRPDDEPPGTPGRRRLRRRDPDTPDVAYACTTGDPRIADVLLRDIQPDDLLRVTGTVVQPDTPGASAQITVDALEVLHAAPAPVPYDLMIERWGNYATVFDADRDTVPVFTVDGKWVGEAANHDSISDLIDAFENGGAP</sequence>
<proteinExistence type="predicted"/>
<keyword evidence="3" id="KW-1185">Reference proteome</keyword>
<name>A0ABQ3T4U7_9ACTN</name>
<dbReference type="RefSeq" id="WP_202197869.1">
    <property type="nucleotide sequence ID" value="NZ_BAAATO010000004.1"/>
</dbReference>
<evidence type="ECO:0000256" key="1">
    <source>
        <dbReference type="SAM" id="MobiDB-lite"/>
    </source>
</evidence>
<evidence type="ECO:0000313" key="2">
    <source>
        <dbReference type="EMBL" id="GHI75418.1"/>
    </source>
</evidence>
<accession>A0ABQ3T4U7</accession>
<organism evidence="2 3">
    <name type="scientific">Streptomyces spororaveus</name>
    <dbReference type="NCBI Taxonomy" id="284039"/>
    <lineage>
        <taxon>Bacteria</taxon>
        <taxon>Bacillati</taxon>
        <taxon>Actinomycetota</taxon>
        <taxon>Actinomycetes</taxon>
        <taxon>Kitasatosporales</taxon>
        <taxon>Streptomycetaceae</taxon>
        <taxon>Streptomyces</taxon>
    </lineage>
</organism>
<reference evidence="3" key="1">
    <citation type="submission" date="2023-07" db="EMBL/GenBank/DDBJ databases">
        <title>Whole genome shotgun sequence of Streptomyces spororaveus NBRC 15456.</title>
        <authorList>
            <person name="Komaki H."/>
            <person name="Tamura T."/>
        </authorList>
    </citation>
    <scope>NUCLEOTIDE SEQUENCE [LARGE SCALE GENOMIC DNA]</scope>
    <source>
        <strain evidence="3">NBRC 15456</strain>
    </source>
</reference>
<feature type="region of interest" description="Disordered" evidence="1">
    <location>
        <begin position="1"/>
        <end position="47"/>
    </location>
</feature>
<dbReference type="Proteomes" id="UP000608522">
    <property type="component" value="Unassembled WGS sequence"/>
</dbReference>
<dbReference type="EMBL" id="BNED01000005">
    <property type="protein sequence ID" value="GHI75418.1"/>
    <property type="molecule type" value="Genomic_DNA"/>
</dbReference>
<evidence type="ECO:0000313" key="3">
    <source>
        <dbReference type="Proteomes" id="UP000608522"/>
    </source>
</evidence>
<gene>
    <name evidence="2" type="ORF">Sspor_09790</name>
</gene>
<protein>
    <submittedName>
        <fullName evidence="2">Uncharacterized protein</fullName>
    </submittedName>
</protein>
<comment type="caution">
    <text evidence="2">The sequence shown here is derived from an EMBL/GenBank/DDBJ whole genome shotgun (WGS) entry which is preliminary data.</text>
</comment>